<feature type="compositionally biased region" description="Polar residues" evidence="1">
    <location>
        <begin position="272"/>
        <end position="285"/>
    </location>
</feature>
<evidence type="ECO:0000313" key="3">
    <source>
        <dbReference type="Proteomes" id="UP000030746"/>
    </source>
</evidence>
<feature type="region of interest" description="Disordered" evidence="1">
    <location>
        <begin position="71"/>
        <end position="238"/>
    </location>
</feature>
<dbReference type="OrthoDB" id="6162283at2759"/>
<feature type="region of interest" description="Disordered" evidence="1">
    <location>
        <begin position="256"/>
        <end position="366"/>
    </location>
</feature>
<feature type="compositionally biased region" description="Polar residues" evidence="1">
    <location>
        <begin position="165"/>
        <end position="192"/>
    </location>
</feature>
<reference evidence="2 3" key="1">
    <citation type="journal article" date="2013" name="Nature">
        <title>Insights into bilaterian evolution from three spiralian genomes.</title>
        <authorList>
            <person name="Simakov O."/>
            <person name="Marletaz F."/>
            <person name="Cho S.J."/>
            <person name="Edsinger-Gonzales E."/>
            <person name="Havlak P."/>
            <person name="Hellsten U."/>
            <person name="Kuo D.H."/>
            <person name="Larsson T."/>
            <person name="Lv J."/>
            <person name="Arendt D."/>
            <person name="Savage R."/>
            <person name="Osoegawa K."/>
            <person name="de Jong P."/>
            <person name="Grimwood J."/>
            <person name="Chapman J.A."/>
            <person name="Shapiro H."/>
            <person name="Aerts A."/>
            <person name="Otillar R.P."/>
            <person name="Terry A.Y."/>
            <person name="Boore J.L."/>
            <person name="Grigoriev I.V."/>
            <person name="Lindberg D.R."/>
            <person name="Seaver E.C."/>
            <person name="Weisblat D.A."/>
            <person name="Putnam N.H."/>
            <person name="Rokhsar D.S."/>
        </authorList>
    </citation>
    <scope>NUCLEOTIDE SEQUENCE [LARGE SCALE GENOMIC DNA]</scope>
</reference>
<dbReference type="RefSeq" id="XP_009054221.1">
    <property type="nucleotide sequence ID" value="XM_009055973.1"/>
</dbReference>
<evidence type="ECO:0000256" key="1">
    <source>
        <dbReference type="SAM" id="MobiDB-lite"/>
    </source>
</evidence>
<organism evidence="2 3">
    <name type="scientific">Lottia gigantea</name>
    <name type="common">Giant owl limpet</name>
    <dbReference type="NCBI Taxonomy" id="225164"/>
    <lineage>
        <taxon>Eukaryota</taxon>
        <taxon>Metazoa</taxon>
        <taxon>Spiralia</taxon>
        <taxon>Lophotrochozoa</taxon>
        <taxon>Mollusca</taxon>
        <taxon>Gastropoda</taxon>
        <taxon>Patellogastropoda</taxon>
        <taxon>Lottioidea</taxon>
        <taxon>Lottiidae</taxon>
        <taxon>Lottia</taxon>
    </lineage>
</organism>
<dbReference type="KEGG" id="lgi:LOTGIDRAFT_232155"/>
<dbReference type="GeneID" id="20248824"/>
<dbReference type="Proteomes" id="UP000030746">
    <property type="component" value="Unassembled WGS sequence"/>
</dbReference>
<keyword evidence="3" id="KW-1185">Reference proteome</keyword>
<evidence type="ECO:0000313" key="2">
    <source>
        <dbReference type="EMBL" id="ESO95019.1"/>
    </source>
</evidence>
<dbReference type="HOGENOM" id="CLU_686208_0_0_1"/>
<feature type="compositionally biased region" description="Basic and acidic residues" evidence="1">
    <location>
        <begin position="259"/>
        <end position="268"/>
    </location>
</feature>
<dbReference type="AlphaFoldDB" id="V4C0P1"/>
<sequence>MVSLEEKSANQFISALVKNLQAVCHGNVDFDKNVKVVGHLFLTVDSATEFNYIVNEKVSKSDESSTTFISKSFYATDPQQKTPKKNLDRPLPPPTPNVLGKTRYDISVDLTDEPGGGRPTMHQRGQFSRPQGYPGSLNRNPQMRRRPFDQNRLPPHQMAKMPRFSSPQRQSMNLSSLSPRKIPTSPSQRLNATSTITSPSIPIPVDPASVSATPAHSLPGADKPESDSTGNITDTTDKPDIKFEVIKVENGSVVASNKNKTEGDDGQLKIESVTSHDLSIDTASTGEKDSENIAEGDSSQNEQPPDIETDKQTSDTENNTAEMETDASSSEILPSSLDTSAQDEPSNKNSSPFTPSKSRAPSEPDVIEIDLTSVKDEVDSVLDSESNYGVMEPAVSFQRPSF</sequence>
<protein>
    <submittedName>
        <fullName evidence="2">Uncharacterized protein</fullName>
    </submittedName>
</protein>
<name>V4C0P1_LOTGI</name>
<gene>
    <name evidence="2" type="ORF">LOTGIDRAFT_232155</name>
</gene>
<feature type="non-terminal residue" evidence="2">
    <location>
        <position position="402"/>
    </location>
</feature>
<dbReference type="OMA" id="QQVMGRN"/>
<dbReference type="EMBL" id="KB201701">
    <property type="protein sequence ID" value="ESO95019.1"/>
    <property type="molecule type" value="Genomic_DNA"/>
</dbReference>
<dbReference type="CTD" id="20248824"/>
<feature type="compositionally biased region" description="Polar residues" evidence="1">
    <location>
        <begin position="315"/>
        <end position="359"/>
    </location>
</feature>
<accession>V4C0P1</accession>
<proteinExistence type="predicted"/>